<sequence length="212" mass="24511">MADGETNTTVAEYQELQKLLEKKKLELMKKADNKDNRQVDYVGDNKVEEILGPRFFKDNSQKSNKRTEYADSTASSSTIRQTSSTTRKQRKNKSYFPVTAQAENRGKSNTHYDLINLTRIVCENKDHESLDDSDFVNEGNKTRESEKNKTEVHSTDTNNFGLYTNRRAAFRCLKREVNLPDKQLYSSVDLPGVVNIQQNPCIFNVYLQLYYL</sequence>
<organism evidence="2 3">
    <name type="scientific">Lottia gigantea</name>
    <name type="common">Giant owl limpet</name>
    <dbReference type="NCBI Taxonomy" id="225164"/>
    <lineage>
        <taxon>Eukaryota</taxon>
        <taxon>Metazoa</taxon>
        <taxon>Spiralia</taxon>
        <taxon>Lophotrochozoa</taxon>
        <taxon>Mollusca</taxon>
        <taxon>Gastropoda</taxon>
        <taxon>Patellogastropoda</taxon>
        <taxon>Lottioidea</taxon>
        <taxon>Lottiidae</taxon>
        <taxon>Lottia</taxon>
    </lineage>
</organism>
<feature type="compositionally biased region" description="Basic and acidic residues" evidence="1">
    <location>
        <begin position="140"/>
        <end position="154"/>
    </location>
</feature>
<feature type="compositionally biased region" description="Low complexity" evidence="1">
    <location>
        <begin position="72"/>
        <end position="86"/>
    </location>
</feature>
<dbReference type="GeneID" id="20239893"/>
<feature type="region of interest" description="Disordered" evidence="1">
    <location>
        <begin position="58"/>
        <end position="94"/>
    </location>
</feature>
<dbReference type="AlphaFoldDB" id="V4BLD1"/>
<evidence type="ECO:0000313" key="3">
    <source>
        <dbReference type="Proteomes" id="UP000030746"/>
    </source>
</evidence>
<name>V4BLD1_LOTGI</name>
<proteinExistence type="predicted"/>
<dbReference type="Proteomes" id="UP000030746">
    <property type="component" value="Unassembled WGS sequence"/>
</dbReference>
<evidence type="ECO:0000313" key="2">
    <source>
        <dbReference type="EMBL" id="ESO89429.1"/>
    </source>
</evidence>
<gene>
    <name evidence="2" type="ORF">LOTGIDRAFT_165026</name>
</gene>
<dbReference type="RefSeq" id="XP_009059792.1">
    <property type="nucleotide sequence ID" value="XM_009061544.1"/>
</dbReference>
<keyword evidence="3" id="KW-1185">Reference proteome</keyword>
<protein>
    <submittedName>
        <fullName evidence="2">Uncharacterized protein</fullName>
    </submittedName>
</protein>
<feature type="region of interest" description="Disordered" evidence="1">
    <location>
        <begin position="132"/>
        <end position="154"/>
    </location>
</feature>
<dbReference type="HOGENOM" id="CLU_1300946_0_0_1"/>
<reference evidence="2 3" key="1">
    <citation type="journal article" date="2013" name="Nature">
        <title>Insights into bilaterian evolution from three spiralian genomes.</title>
        <authorList>
            <person name="Simakov O."/>
            <person name="Marletaz F."/>
            <person name="Cho S.J."/>
            <person name="Edsinger-Gonzales E."/>
            <person name="Havlak P."/>
            <person name="Hellsten U."/>
            <person name="Kuo D.H."/>
            <person name="Larsson T."/>
            <person name="Lv J."/>
            <person name="Arendt D."/>
            <person name="Savage R."/>
            <person name="Osoegawa K."/>
            <person name="de Jong P."/>
            <person name="Grimwood J."/>
            <person name="Chapman J.A."/>
            <person name="Shapiro H."/>
            <person name="Aerts A."/>
            <person name="Otillar R.P."/>
            <person name="Terry A.Y."/>
            <person name="Boore J.L."/>
            <person name="Grigoriev I.V."/>
            <person name="Lindberg D.R."/>
            <person name="Seaver E.C."/>
            <person name="Weisblat D.A."/>
            <person name="Putnam N.H."/>
            <person name="Rokhsar D.S."/>
        </authorList>
    </citation>
    <scope>NUCLEOTIDE SEQUENCE [LARGE SCALE GENOMIC DNA]</scope>
</reference>
<dbReference type="CTD" id="20239893"/>
<dbReference type="EMBL" id="KB202591">
    <property type="protein sequence ID" value="ESO89429.1"/>
    <property type="molecule type" value="Genomic_DNA"/>
</dbReference>
<dbReference type="KEGG" id="lgi:LOTGIDRAFT_165026"/>
<feature type="compositionally biased region" description="Basic and acidic residues" evidence="1">
    <location>
        <begin position="58"/>
        <end position="69"/>
    </location>
</feature>
<accession>V4BLD1</accession>
<evidence type="ECO:0000256" key="1">
    <source>
        <dbReference type="SAM" id="MobiDB-lite"/>
    </source>
</evidence>